<reference evidence="1" key="3">
    <citation type="submission" date="2023-02" db="EMBL/GenBank/DDBJ databases">
        <authorList>
            <person name="Sun Q."/>
            <person name="Mori K."/>
        </authorList>
    </citation>
    <scope>NUCLEOTIDE SEQUENCE</scope>
    <source>
        <strain evidence="1">NBRC 106348</strain>
    </source>
</reference>
<evidence type="ECO:0000313" key="4">
    <source>
        <dbReference type="Proteomes" id="UP001157091"/>
    </source>
</evidence>
<gene>
    <name evidence="1" type="ORF">GCM10025864_00350</name>
    <name evidence="2" type="ORF">GCM10025864_44400</name>
    <name evidence="3" type="ORF">GCM10025864_45020</name>
</gene>
<dbReference type="EMBL" id="BSUK01000001">
    <property type="protein sequence ID" value="GMA22276.1"/>
    <property type="molecule type" value="Genomic_DNA"/>
</dbReference>
<reference evidence="4" key="2">
    <citation type="journal article" date="2019" name="Int. J. Syst. Evol. Microbiol.">
        <title>The Global Catalogue of Microorganisms (GCM) 10K type strain sequencing project: providing services to taxonomists for standard genome sequencing and annotation.</title>
        <authorList>
            <consortium name="The Broad Institute Genomics Platform"/>
            <consortium name="The Broad Institute Genome Sequencing Center for Infectious Disease"/>
            <person name="Wu L."/>
            <person name="Ma J."/>
        </authorList>
    </citation>
    <scope>NUCLEOTIDE SEQUENCE [LARGE SCALE GENOMIC DNA]</scope>
    <source>
        <strain evidence="4">NBRC 106348</strain>
    </source>
</reference>
<dbReference type="Proteomes" id="UP001157091">
    <property type="component" value="Unassembled WGS sequence"/>
</dbReference>
<evidence type="ECO:0000313" key="2">
    <source>
        <dbReference type="EMBL" id="GMA26681.1"/>
    </source>
</evidence>
<sequence>MPLPQNGTAWPPKVLAPIRTQQDVWDAWYVGTPDRLTAAYRTAQRDDRASTTRRAQYAGGVVGSLARFWWGRPDNGLAQRRDQTHVPIAADLCRASADLLYAEPPVVTTDSEDTATNARVAGYVDDALATTLAAGAELGAALGGRYHRVTWDPQLADAPFVTTVDADAALPEFRWGRLVAVTFWHVVGHHGGTVWRHLERHELDPAGFGLVFHALYEGTGDNLGRGVPLVEQPATAPLADLVAADGALAAGRTPGLAVVYVPNQTPQRRWRDHPIGRALGRSDLDGVEGLMDNLDETWSSLMRDIRLAKARLIVPTTYLQDAGPGKGASFDLDAEVYEAVKAPLGDVNGALAITAQQFAIRVDEHLRTADSLVARIIQSAGYAGATFGEDGGDGGAITATEVHARERASFQTRDRKIRLERPAVQQLMGKMLTIDASVFGTQLDTSAHVTVTFPDSVQDSVLTLAQTAQALEAGRAASTQVKVQLVHPDWGKEQVDEEVARIVAEQSLTSPDTVPTF</sequence>
<evidence type="ECO:0000313" key="3">
    <source>
        <dbReference type="EMBL" id="GMA26743.1"/>
    </source>
</evidence>
<evidence type="ECO:0008006" key="5">
    <source>
        <dbReference type="Google" id="ProtNLM"/>
    </source>
</evidence>
<reference evidence="1" key="1">
    <citation type="journal article" date="2014" name="Int. J. Syst. Evol. Microbiol.">
        <title>Complete genome of a new Firmicutes species belonging to the dominant human colonic microbiota ('Ruminococcus bicirculans') reveals two chromosomes and a selective capacity to utilize plant glucans.</title>
        <authorList>
            <consortium name="NISC Comparative Sequencing Program"/>
            <person name="Wegmann U."/>
            <person name="Louis P."/>
            <person name="Goesmann A."/>
            <person name="Henrissat B."/>
            <person name="Duncan S.H."/>
            <person name="Flint H.J."/>
        </authorList>
    </citation>
    <scope>NUCLEOTIDE SEQUENCE</scope>
    <source>
        <strain evidence="1">NBRC 106348</strain>
    </source>
</reference>
<dbReference type="RefSeq" id="WP_284291169.1">
    <property type="nucleotide sequence ID" value="NZ_BSUK01000001.1"/>
</dbReference>
<proteinExistence type="predicted"/>
<name>A0ABQ6HW75_9MICO</name>
<protein>
    <recommendedName>
        <fullName evidence="5">Phage portal protein</fullName>
    </recommendedName>
</protein>
<evidence type="ECO:0000313" key="1">
    <source>
        <dbReference type="EMBL" id="GMA22276.1"/>
    </source>
</evidence>
<accession>A0ABQ6HW75</accession>
<dbReference type="EMBL" id="BSUK01000001">
    <property type="protein sequence ID" value="GMA26681.1"/>
    <property type="molecule type" value="Genomic_DNA"/>
</dbReference>
<dbReference type="EMBL" id="BSUK01000001">
    <property type="protein sequence ID" value="GMA26743.1"/>
    <property type="molecule type" value="Genomic_DNA"/>
</dbReference>
<organism evidence="1 4">
    <name type="scientific">Luteimicrobium album</name>
    <dbReference type="NCBI Taxonomy" id="1054550"/>
    <lineage>
        <taxon>Bacteria</taxon>
        <taxon>Bacillati</taxon>
        <taxon>Actinomycetota</taxon>
        <taxon>Actinomycetes</taxon>
        <taxon>Micrococcales</taxon>
        <taxon>Luteimicrobium</taxon>
    </lineage>
</organism>
<comment type="caution">
    <text evidence="1">The sequence shown here is derived from an EMBL/GenBank/DDBJ whole genome shotgun (WGS) entry which is preliminary data.</text>
</comment>
<keyword evidence="4" id="KW-1185">Reference proteome</keyword>